<reference evidence="2" key="1">
    <citation type="submission" date="2015-09" db="EMBL/GenBank/DDBJ databases">
        <authorList>
            <consortium name="Pathogen Informatics"/>
        </authorList>
    </citation>
    <scope>NUCLEOTIDE SEQUENCE</scope>
    <source>
        <strain evidence="2">2789STDY5834896</strain>
    </source>
</reference>
<dbReference type="Gene3D" id="1.10.3210.10">
    <property type="entry name" value="Hypothetical protein af1432"/>
    <property type="match status" value="1"/>
</dbReference>
<dbReference type="InterPro" id="IPR006674">
    <property type="entry name" value="HD_domain"/>
</dbReference>
<protein>
    <submittedName>
        <fullName evidence="2">Predicted HD superfamily hydrolase</fullName>
    </submittedName>
</protein>
<feature type="domain" description="HD" evidence="1">
    <location>
        <begin position="22"/>
        <end position="114"/>
    </location>
</feature>
<keyword evidence="2" id="KW-0378">Hydrolase</keyword>
<proteinExistence type="predicted"/>
<gene>
    <name evidence="2" type="ORF">SAMEA3545359_02380</name>
</gene>
<dbReference type="GO" id="GO:0016787">
    <property type="term" value="F:hydrolase activity"/>
    <property type="evidence" value="ECO:0007669"/>
    <property type="project" value="UniProtKB-KW"/>
</dbReference>
<dbReference type="InterPro" id="IPR003607">
    <property type="entry name" value="HD/PDEase_dom"/>
</dbReference>
<name>A0A1C6JX57_9FIRM</name>
<sequence>MPKLGHLIAKMTQYYRGDPHQIEHFLKVYGYAVAIADGEQLPPPTCEVLYAAAVLHDVGCKVSVQKYGSSTGPHQEKEGPPIARSMLQELGYKEPLIQRVCYLIGHHHTYRDIDGDDYQVLVEADFLTNIGESEQYYRSRYTALENIFRTPTGIHLFGQLYT</sequence>
<accession>A0A1C6JX57</accession>
<evidence type="ECO:0000259" key="1">
    <source>
        <dbReference type="Pfam" id="PF01966"/>
    </source>
</evidence>
<dbReference type="CDD" id="cd00077">
    <property type="entry name" value="HDc"/>
    <property type="match status" value="1"/>
</dbReference>
<dbReference type="SUPFAM" id="SSF109604">
    <property type="entry name" value="HD-domain/PDEase-like"/>
    <property type="match status" value="1"/>
</dbReference>
<dbReference type="AlphaFoldDB" id="A0A1C6JX57"/>
<dbReference type="EMBL" id="FMHG01000002">
    <property type="protein sequence ID" value="SCJ86676.1"/>
    <property type="molecule type" value="Genomic_DNA"/>
</dbReference>
<dbReference type="Pfam" id="PF01966">
    <property type="entry name" value="HD"/>
    <property type="match status" value="1"/>
</dbReference>
<organism evidence="2">
    <name type="scientific">uncultured Anaerotruncus sp</name>
    <dbReference type="NCBI Taxonomy" id="905011"/>
    <lineage>
        <taxon>Bacteria</taxon>
        <taxon>Bacillati</taxon>
        <taxon>Bacillota</taxon>
        <taxon>Clostridia</taxon>
        <taxon>Eubacteriales</taxon>
        <taxon>Oscillospiraceae</taxon>
        <taxon>Anaerotruncus</taxon>
        <taxon>environmental samples</taxon>
    </lineage>
</organism>
<evidence type="ECO:0000313" key="2">
    <source>
        <dbReference type="EMBL" id="SCJ86676.1"/>
    </source>
</evidence>